<evidence type="ECO:0000256" key="2">
    <source>
        <dbReference type="ARBA" id="ARBA00022603"/>
    </source>
</evidence>
<dbReference type="InterPro" id="IPR001525">
    <property type="entry name" value="C5_MeTfrase"/>
</dbReference>
<dbReference type="InterPro" id="IPR036852">
    <property type="entry name" value="Peptidase_S8/S53_dom_sf"/>
</dbReference>
<keyword evidence="3" id="KW-0645">Protease</keyword>
<comment type="caution">
    <text evidence="11">The sequence shown here is derived from an EMBL/GenBank/DDBJ whole genome shotgun (WGS) entry which is preliminary data.</text>
</comment>
<dbReference type="InterPro" id="IPR000209">
    <property type="entry name" value="Peptidase_S8/S53_dom"/>
</dbReference>
<dbReference type="InterPro" id="IPR041365">
    <property type="entry name" value="CspB_prodomain"/>
</dbReference>
<name>A0A3E4M1E7_9FIRM</name>
<dbReference type="Pfam" id="PF00145">
    <property type="entry name" value="DNA_methylase"/>
    <property type="match status" value="1"/>
</dbReference>
<evidence type="ECO:0000256" key="8">
    <source>
        <dbReference type="PROSITE-ProRule" id="PRU01240"/>
    </source>
</evidence>
<evidence type="ECO:0000313" key="12">
    <source>
        <dbReference type="Proteomes" id="UP000261208"/>
    </source>
</evidence>
<dbReference type="Pfam" id="PF18425">
    <property type="entry name" value="CspB_prodomain"/>
    <property type="match status" value="1"/>
</dbReference>
<dbReference type="Gene3D" id="3.30.70.2980">
    <property type="match status" value="1"/>
</dbReference>
<evidence type="ECO:0000259" key="10">
    <source>
        <dbReference type="Pfam" id="PF18425"/>
    </source>
</evidence>
<proteinExistence type="inferred from homology"/>
<keyword evidence="2" id="KW-0489">Methyltransferase</keyword>
<evidence type="ECO:0000256" key="1">
    <source>
        <dbReference type="ARBA" id="ARBA00011073"/>
    </source>
</evidence>
<keyword evidence="5" id="KW-0680">Restriction system</keyword>
<feature type="domain" description="Csp protease B prodomain" evidence="10">
    <location>
        <begin position="4"/>
        <end position="91"/>
    </location>
</feature>
<keyword evidence="6" id="KW-0378">Hydrolase</keyword>
<feature type="domain" description="Peptidase S8/S53" evidence="9">
    <location>
        <begin position="118"/>
        <end position="316"/>
    </location>
</feature>
<dbReference type="InterPro" id="IPR029063">
    <property type="entry name" value="SAM-dependent_MTases_sf"/>
</dbReference>
<dbReference type="PROSITE" id="PS51892">
    <property type="entry name" value="SUBTILASE"/>
    <property type="match status" value="1"/>
</dbReference>
<dbReference type="PANTHER" id="PTHR43806">
    <property type="entry name" value="PEPTIDASE S8"/>
    <property type="match status" value="1"/>
</dbReference>
<evidence type="ECO:0000256" key="6">
    <source>
        <dbReference type="ARBA" id="ARBA00022801"/>
    </source>
</evidence>
<evidence type="ECO:0000256" key="3">
    <source>
        <dbReference type="ARBA" id="ARBA00022670"/>
    </source>
</evidence>
<dbReference type="PANTHER" id="PTHR43806:SF11">
    <property type="entry name" value="CEREVISIN-RELATED"/>
    <property type="match status" value="1"/>
</dbReference>
<dbReference type="PRINTS" id="PR00723">
    <property type="entry name" value="SUBTILISIN"/>
</dbReference>
<comment type="similarity">
    <text evidence="1 8">Belongs to the peptidase S8 family.</text>
</comment>
<dbReference type="Pfam" id="PF00082">
    <property type="entry name" value="Peptidase_S8"/>
    <property type="match status" value="2"/>
</dbReference>
<feature type="domain" description="Peptidase S8/S53" evidence="9">
    <location>
        <begin position="459"/>
        <end position="517"/>
    </location>
</feature>
<dbReference type="Gene3D" id="2.60.120.1290">
    <property type="match status" value="1"/>
</dbReference>
<protein>
    <submittedName>
        <fullName evidence="11">Peptidase S8</fullName>
    </submittedName>
</protein>
<dbReference type="GO" id="GO:0006508">
    <property type="term" value="P:proteolysis"/>
    <property type="evidence" value="ECO:0007669"/>
    <property type="project" value="UniProtKB-KW"/>
</dbReference>
<accession>A0A3E4M1E7</accession>
<evidence type="ECO:0000313" key="11">
    <source>
        <dbReference type="EMBL" id="RGK43454.1"/>
    </source>
</evidence>
<evidence type="ECO:0000256" key="4">
    <source>
        <dbReference type="ARBA" id="ARBA00022679"/>
    </source>
</evidence>
<evidence type="ECO:0000259" key="9">
    <source>
        <dbReference type="Pfam" id="PF00082"/>
    </source>
</evidence>
<dbReference type="AlphaFoldDB" id="A0A3E4M1E7"/>
<evidence type="ECO:0000256" key="7">
    <source>
        <dbReference type="ARBA" id="ARBA00022825"/>
    </source>
</evidence>
<dbReference type="GO" id="GO:0032259">
    <property type="term" value="P:methylation"/>
    <property type="evidence" value="ECO:0007669"/>
    <property type="project" value="UniProtKB-KW"/>
</dbReference>
<keyword evidence="7" id="KW-0720">Serine protease</keyword>
<dbReference type="CDD" id="cd07478">
    <property type="entry name" value="Peptidases_S8_CspA-like"/>
    <property type="match status" value="1"/>
</dbReference>
<sequence length="636" mass="69927">MQSQKLENLLNQALNATESERERSQELNVGYNPVDQMWELIIKYSGNLETVRQISERVTELLNEYAIIHIRQSQIPNLVQIVEVEYVEKPKRLFFQVRNGKRVSCINEVQDARFSLTGQGVLVAVIDSGVDYTLPDFRNEDGTTRIRYLWDQSLKAVEGEHVPKEYGMGVEYTKEEIDAAFPDFYHVITPKNIVTQGAITIRTRDISGHGTAVAAIAAGNGRGSGGVYAGVAPQSEFIVVKLGNPMSGGFPRTTELMQGIDYVIRKAQELRMPVAVNISFGNTYGARDGTSLLERFIDDISNIWKSCICIGTGNEGATAGHTSGRVSENIRENREQEIELAVQEKQPSLNVQIWKRYVDQIDISIVSPTGTRIGPVEERLGTQRFTVDATEILLYYGEPSPFSTNQEIYLDFLPRGSYINSGVWKMVLTPRKIVDGQYEMWIPGEGTLNPGTGFLRPVSSTTLTNPATAIRAITVGAYDSLTFSYADFSGRGPLTGESASAVKPDLVAPGVNVSTISVGGGVAEFSGTYVIARHGDGVNLSYPNSTVSRGRVGKQCAQTLVTGGSMGVVVYCRIRRLTPRECFRLQAFEDFLFDRAKAAGVSDAQFYKQAGNSVTVNIVYEIGLRLAEMEAGILEV</sequence>
<dbReference type="Gene3D" id="3.90.120.10">
    <property type="entry name" value="DNA Methylase, subunit A, domain 2"/>
    <property type="match status" value="1"/>
</dbReference>
<dbReference type="EMBL" id="QSQQ01000031">
    <property type="protein sequence ID" value="RGK43454.1"/>
    <property type="molecule type" value="Genomic_DNA"/>
</dbReference>
<dbReference type="GO" id="GO:0009307">
    <property type="term" value="P:DNA restriction-modification system"/>
    <property type="evidence" value="ECO:0007669"/>
    <property type="project" value="UniProtKB-KW"/>
</dbReference>
<gene>
    <name evidence="11" type="ORF">DXD10_15915</name>
</gene>
<dbReference type="GO" id="GO:0004252">
    <property type="term" value="F:serine-type endopeptidase activity"/>
    <property type="evidence" value="ECO:0007669"/>
    <property type="project" value="InterPro"/>
</dbReference>
<dbReference type="SUPFAM" id="SSF52743">
    <property type="entry name" value="Subtilisin-like"/>
    <property type="match status" value="1"/>
</dbReference>
<dbReference type="GO" id="GO:0008168">
    <property type="term" value="F:methyltransferase activity"/>
    <property type="evidence" value="ECO:0007669"/>
    <property type="project" value="UniProtKB-KW"/>
</dbReference>
<dbReference type="SUPFAM" id="SSF53335">
    <property type="entry name" value="S-adenosyl-L-methionine-dependent methyltransferases"/>
    <property type="match status" value="1"/>
</dbReference>
<organism evidence="11 12">
    <name type="scientific">Dorea formicigenerans</name>
    <dbReference type="NCBI Taxonomy" id="39486"/>
    <lineage>
        <taxon>Bacteria</taxon>
        <taxon>Bacillati</taxon>
        <taxon>Bacillota</taxon>
        <taxon>Clostridia</taxon>
        <taxon>Lachnospirales</taxon>
        <taxon>Lachnospiraceae</taxon>
        <taxon>Dorea</taxon>
    </lineage>
</organism>
<keyword evidence="4" id="KW-0808">Transferase</keyword>
<dbReference type="RefSeq" id="WP_117650607.1">
    <property type="nucleotide sequence ID" value="NZ_QSQQ01000031.1"/>
</dbReference>
<reference evidence="11 12" key="1">
    <citation type="submission" date="2018-08" db="EMBL/GenBank/DDBJ databases">
        <title>A genome reference for cultivated species of the human gut microbiota.</title>
        <authorList>
            <person name="Zou Y."/>
            <person name="Xue W."/>
            <person name="Luo G."/>
        </authorList>
    </citation>
    <scope>NUCLEOTIDE SEQUENCE [LARGE SCALE GENOMIC DNA]</scope>
    <source>
        <strain evidence="11 12">TF11-11</strain>
    </source>
</reference>
<dbReference type="InterPro" id="IPR050131">
    <property type="entry name" value="Peptidase_S8_subtilisin-like"/>
</dbReference>
<comment type="caution">
    <text evidence="8">Lacks conserved residue(s) required for the propagation of feature annotation.</text>
</comment>
<dbReference type="InterPro" id="IPR034045">
    <property type="entry name" value="Pep_S8_CspA-like"/>
</dbReference>
<dbReference type="Gene3D" id="3.40.50.200">
    <property type="entry name" value="Peptidase S8/S53 domain"/>
    <property type="match status" value="1"/>
</dbReference>
<evidence type="ECO:0000256" key="5">
    <source>
        <dbReference type="ARBA" id="ARBA00022747"/>
    </source>
</evidence>
<dbReference type="InterPro" id="IPR015500">
    <property type="entry name" value="Peptidase_S8_subtilisin-rel"/>
</dbReference>
<dbReference type="Proteomes" id="UP000261208">
    <property type="component" value="Unassembled WGS sequence"/>
</dbReference>